<accession>A0A7W3IXI9</accession>
<feature type="transmembrane region" description="Helical" evidence="1">
    <location>
        <begin position="97"/>
        <end position="115"/>
    </location>
</feature>
<gene>
    <name evidence="2" type="ORF">FB382_000782</name>
</gene>
<organism evidence="2 3">
    <name type="scientific">Nocardioides ginsengisegetis</name>
    <dbReference type="NCBI Taxonomy" id="661491"/>
    <lineage>
        <taxon>Bacteria</taxon>
        <taxon>Bacillati</taxon>
        <taxon>Actinomycetota</taxon>
        <taxon>Actinomycetes</taxon>
        <taxon>Propionibacteriales</taxon>
        <taxon>Nocardioidaceae</taxon>
        <taxon>Nocardioides</taxon>
    </lineage>
</organism>
<evidence type="ECO:0008006" key="4">
    <source>
        <dbReference type="Google" id="ProtNLM"/>
    </source>
</evidence>
<keyword evidence="3" id="KW-1185">Reference proteome</keyword>
<feature type="transmembrane region" description="Helical" evidence="1">
    <location>
        <begin position="20"/>
        <end position="41"/>
    </location>
</feature>
<reference evidence="2 3" key="1">
    <citation type="submission" date="2020-07" db="EMBL/GenBank/DDBJ databases">
        <title>Sequencing the genomes of 1000 actinobacteria strains.</title>
        <authorList>
            <person name="Klenk H.-P."/>
        </authorList>
    </citation>
    <scope>NUCLEOTIDE SEQUENCE [LARGE SCALE GENOMIC DNA]</scope>
    <source>
        <strain evidence="2 3">DSM 21349</strain>
    </source>
</reference>
<keyword evidence="1" id="KW-0812">Transmembrane</keyword>
<dbReference type="RefSeq" id="WP_182536974.1">
    <property type="nucleotide sequence ID" value="NZ_JACGXA010000001.1"/>
</dbReference>
<evidence type="ECO:0000313" key="3">
    <source>
        <dbReference type="Proteomes" id="UP000580910"/>
    </source>
</evidence>
<proteinExistence type="predicted"/>
<dbReference type="AlphaFoldDB" id="A0A7W3IXI9"/>
<protein>
    <recommendedName>
        <fullName evidence="4">Histidine kinase</fullName>
    </recommendedName>
</protein>
<evidence type="ECO:0000313" key="2">
    <source>
        <dbReference type="EMBL" id="MBA8802491.1"/>
    </source>
</evidence>
<dbReference type="Proteomes" id="UP000580910">
    <property type="component" value="Unassembled WGS sequence"/>
</dbReference>
<sequence>MTTMTDSPRTTSRMTTEPGVRFGIANGLLVATLITASVARLEVPAMELVAVAAAGLVAVGLSHAMTAGLGVIAWAWFTGFVENDFGQLTLAPDDLRRLVVFVVATLAVAVVARHIHHSIKENARV</sequence>
<feature type="transmembrane region" description="Helical" evidence="1">
    <location>
        <begin position="48"/>
        <end position="77"/>
    </location>
</feature>
<name>A0A7W3IXI9_9ACTN</name>
<dbReference type="EMBL" id="JACGXA010000001">
    <property type="protein sequence ID" value="MBA8802491.1"/>
    <property type="molecule type" value="Genomic_DNA"/>
</dbReference>
<keyword evidence="1" id="KW-1133">Transmembrane helix</keyword>
<evidence type="ECO:0000256" key="1">
    <source>
        <dbReference type="SAM" id="Phobius"/>
    </source>
</evidence>
<comment type="caution">
    <text evidence="2">The sequence shown here is derived from an EMBL/GenBank/DDBJ whole genome shotgun (WGS) entry which is preliminary data.</text>
</comment>
<keyword evidence="1" id="KW-0472">Membrane</keyword>